<evidence type="ECO:0000256" key="1">
    <source>
        <dbReference type="SAM" id="MobiDB-lite"/>
    </source>
</evidence>
<feature type="region of interest" description="Disordered" evidence="1">
    <location>
        <begin position="61"/>
        <end position="82"/>
    </location>
</feature>
<sequence>MFIHVTDPVDNTRILLNASCVLMVRGTVHGGSAIYLSTSAAHHPDVLLARETPEEMQALLTGEAAPARPMTETPVETARPAH</sequence>
<accession>A0ABV7UMH0</accession>
<dbReference type="RefSeq" id="WP_191320333.1">
    <property type="nucleotide sequence ID" value="NZ_BNCG01000016.1"/>
</dbReference>
<evidence type="ECO:0000313" key="2">
    <source>
        <dbReference type="EMBL" id="MFC3639930.1"/>
    </source>
</evidence>
<name>A0ABV7UMH0_9HYPH</name>
<keyword evidence="3" id="KW-1185">Reference proteome</keyword>
<gene>
    <name evidence="2" type="ORF">ACFONL_21555</name>
</gene>
<reference evidence="3" key="1">
    <citation type="journal article" date="2019" name="Int. J. Syst. Evol. Microbiol.">
        <title>The Global Catalogue of Microorganisms (GCM) 10K type strain sequencing project: providing services to taxonomists for standard genome sequencing and annotation.</title>
        <authorList>
            <consortium name="The Broad Institute Genomics Platform"/>
            <consortium name="The Broad Institute Genome Sequencing Center for Infectious Disease"/>
            <person name="Wu L."/>
            <person name="Ma J."/>
        </authorList>
    </citation>
    <scope>NUCLEOTIDE SEQUENCE [LARGE SCALE GENOMIC DNA]</scope>
    <source>
        <strain evidence="3">KCTC 42282</strain>
    </source>
</reference>
<evidence type="ECO:0000313" key="3">
    <source>
        <dbReference type="Proteomes" id="UP001595704"/>
    </source>
</evidence>
<proteinExistence type="predicted"/>
<protein>
    <submittedName>
        <fullName evidence="2">Uncharacterized protein</fullName>
    </submittedName>
</protein>
<organism evidence="2 3">
    <name type="scientific">Camelimonas fluminis</name>
    <dbReference type="NCBI Taxonomy" id="1576911"/>
    <lineage>
        <taxon>Bacteria</taxon>
        <taxon>Pseudomonadati</taxon>
        <taxon>Pseudomonadota</taxon>
        <taxon>Alphaproteobacteria</taxon>
        <taxon>Hyphomicrobiales</taxon>
        <taxon>Chelatococcaceae</taxon>
        <taxon>Camelimonas</taxon>
    </lineage>
</organism>
<dbReference type="EMBL" id="JBHRYC010000111">
    <property type="protein sequence ID" value="MFC3639930.1"/>
    <property type="molecule type" value="Genomic_DNA"/>
</dbReference>
<dbReference type="Proteomes" id="UP001595704">
    <property type="component" value="Unassembled WGS sequence"/>
</dbReference>
<comment type="caution">
    <text evidence="2">The sequence shown here is derived from an EMBL/GenBank/DDBJ whole genome shotgun (WGS) entry which is preliminary data.</text>
</comment>